<comment type="caution">
    <text evidence="7">The sequence shown here is derived from an EMBL/GenBank/DDBJ whole genome shotgun (WGS) entry which is preliminary data.</text>
</comment>
<dbReference type="InterPro" id="IPR012506">
    <property type="entry name" value="TMEM86B-like"/>
</dbReference>
<evidence type="ECO:0000256" key="2">
    <source>
        <dbReference type="ARBA" id="ARBA00007375"/>
    </source>
</evidence>
<dbReference type="PANTHER" id="PTHR31885:SF6">
    <property type="entry name" value="GH04784P"/>
    <property type="match status" value="1"/>
</dbReference>
<gene>
    <name evidence="7" type="ORF">ACFQ3W_20400</name>
</gene>
<dbReference type="PANTHER" id="PTHR31885">
    <property type="entry name" value="GH04784P"/>
    <property type="match status" value="1"/>
</dbReference>
<accession>A0ABW3S240</accession>
<keyword evidence="8" id="KW-1185">Reference proteome</keyword>
<feature type="transmembrane region" description="Helical" evidence="6">
    <location>
        <begin position="189"/>
        <end position="209"/>
    </location>
</feature>
<dbReference type="RefSeq" id="WP_379321078.1">
    <property type="nucleotide sequence ID" value="NZ_JBHTLM010000018.1"/>
</dbReference>
<feature type="transmembrane region" description="Helical" evidence="6">
    <location>
        <begin position="57"/>
        <end position="74"/>
    </location>
</feature>
<evidence type="ECO:0000256" key="1">
    <source>
        <dbReference type="ARBA" id="ARBA00004141"/>
    </source>
</evidence>
<evidence type="ECO:0000256" key="3">
    <source>
        <dbReference type="ARBA" id="ARBA00022692"/>
    </source>
</evidence>
<proteinExistence type="inferred from homology"/>
<keyword evidence="3 6" id="KW-0812">Transmembrane</keyword>
<organism evidence="7 8">
    <name type="scientific">Paenibacillus puldeungensis</name>
    <dbReference type="NCBI Taxonomy" id="696536"/>
    <lineage>
        <taxon>Bacteria</taxon>
        <taxon>Bacillati</taxon>
        <taxon>Bacillota</taxon>
        <taxon>Bacilli</taxon>
        <taxon>Bacillales</taxon>
        <taxon>Paenibacillaceae</taxon>
        <taxon>Paenibacillus</taxon>
    </lineage>
</organism>
<sequence length="217" mass="24710">MLKKWIVAAMILSGLGYLLVYESDFSILKWILKPGTVLFIICYAALSDKASRSYRNLIVAGLLASAAGDCFLLMPGNQWFLWGLGSFLIAHLLYISAFLSRQRFAFYHCFYMIPLVIYEYWLLERLGEGLRLQHNEQLWVPIVVYVLVISVMLWTAIVSRNWLASIGAFSFVFSDSLLAWNMVIEPVSWAGLGVMISYYLAQFLIAASIRSHQGGWK</sequence>
<keyword evidence="5 6" id="KW-0472">Membrane</keyword>
<feature type="transmembrane region" description="Helical" evidence="6">
    <location>
        <begin position="5"/>
        <end position="21"/>
    </location>
</feature>
<name>A0ABW3S240_9BACL</name>
<reference evidence="8" key="1">
    <citation type="journal article" date="2019" name="Int. J. Syst. Evol. Microbiol.">
        <title>The Global Catalogue of Microorganisms (GCM) 10K type strain sequencing project: providing services to taxonomists for standard genome sequencing and annotation.</title>
        <authorList>
            <consortium name="The Broad Institute Genomics Platform"/>
            <consortium name="The Broad Institute Genome Sequencing Center for Infectious Disease"/>
            <person name="Wu L."/>
            <person name="Ma J."/>
        </authorList>
    </citation>
    <scope>NUCLEOTIDE SEQUENCE [LARGE SCALE GENOMIC DNA]</scope>
    <source>
        <strain evidence="8">CCUG 59189</strain>
    </source>
</reference>
<keyword evidence="4 6" id="KW-1133">Transmembrane helix</keyword>
<protein>
    <submittedName>
        <fullName evidence="7">Lysoplasmalogenase</fullName>
    </submittedName>
</protein>
<evidence type="ECO:0000256" key="5">
    <source>
        <dbReference type="ARBA" id="ARBA00023136"/>
    </source>
</evidence>
<feature type="transmembrane region" description="Helical" evidence="6">
    <location>
        <begin position="138"/>
        <end position="157"/>
    </location>
</feature>
<evidence type="ECO:0000256" key="4">
    <source>
        <dbReference type="ARBA" id="ARBA00022989"/>
    </source>
</evidence>
<feature type="transmembrane region" description="Helical" evidence="6">
    <location>
        <begin position="80"/>
        <end position="99"/>
    </location>
</feature>
<dbReference type="Proteomes" id="UP001597262">
    <property type="component" value="Unassembled WGS sequence"/>
</dbReference>
<comment type="similarity">
    <text evidence="2">Belongs to the TMEM86 family.</text>
</comment>
<evidence type="ECO:0000256" key="6">
    <source>
        <dbReference type="SAM" id="Phobius"/>
    </source>
</evidence>
<feature type="transmembrane region" description="Helical" evidence="6">
    <location>
        <begin position="162"/>
        <end position="183"/>
    </location>
</feature>
<dbReference type="EMBL" id="JBHTLM010000018">
    <property type="protein sequence ID" value="MFD1178643.1"/>
    <property type="molecule type" value="Genomic_DNA"/>
</dbReference>
<evidence type="ECO:0000313" key="7">
    <source>
        <dbReference type="EMBL" id="MFD1178643.1"/>
    </source>
</evidence>
<feature type="transmembrane region" description="Helical" evidence="6">
    <location>
        <begin position="27"/>
        <end position="45"/>
    </location>
</feature>
<evidence type="ECO:0000313" key="8">
    <source>
        <dbReference type="Proteomes" id="UP001597262"/>
    </source>
</evidence>
<comment type="subcellular location">
    <subcellularLocation>
        <location evidence="1">Membrane</location>
        <topology evidence="1">Multi-pass membrane protein</topology>
    </subcellularLocation>
</comment>
<dbReference type="Pfam" id="PF07947">
    <property type="entry name" value="YhhN"/>
    <property type="match status" value="1"/>
</dbReference>
<feature type="transmembrane region" description="Helical" evidence="6">
    <location>
        <begin position="104"/>
        <end position="123"/>
    </location>
</feature>